<feature type="signal peptide" evidence="1">
    <location>
        <begin position="1"/>
        <end position="15"/>
    </location>
</feature>
<feature type="chain" id="PRO_5012091125" description="Prolyl 4-hydroxylase alpha-subunit N-terminal domain-containing protein" evidence="1">
    <location>
        <begin position="16"/>
        <end position="142"/>
    </location>
</feature>
<dbReference type="EMBL" id="GEDC01028244">
    <property type="protein sequence ID" value="JAS09054.1"/>
    <property type="molecule type" value="Transcribed_RNA"/>
</dbReference>
<evidence type="ECO:0000256" key="1">
    <source>
        <dbReference type="SAM" id="SignalP"/>
    </source>
</evidence>
<proteinExistence type="predicted"/>
<reference evidence="2" key="1">
    <citation type="submission" date="2015-12" db="EMBL/GenBank/DDBJ databases">
        <title>De novo transcriptome assembly of four potential Pierce s Disease insect vectors from Arizona vineyards.</title>
        <authorList>
            <person name="Tassone E.E."/>
        </authorList>
    </citation>
    <scope>NUCLEOTIDE SEQUENCE</scope>
</reference>
<organism evidence="2">
    <name type="scientific">Clastoptera arizonana</name>
    <name type="common">Arizona spittle bug</name>
    <dbReference type="NCBI Taxonomy" id="38151"/>
    <lineage>
        <taxon>Eukaryota</taxon>
        <taxon>Metazoa</taxon>
        <taxon>Ecdysozoa</taxon>
        <taxon>Arthropoda</taxon>
        <taxon>Hexapoda</taxon>
        <taxon>Insecta</taxon>
        <taxon>Pterygota</taxon>
        <taxon>Neoptera</taxon>
        <taxon>Paraneoptera</taxon>
        <taxon>Hemiptera</taxon>
        <taxon>Auchenorrhyncha</taxon>
        <taxon>Cercopoidea</taxon>
        <taxon>Clastopteridae</taxon>
        <taxon>Clastoptera</taxon>
    </lineage>
</organism>
<dbReference type="AlphaFoldDB" id="A0A1B6C6M5"/>
<gene>
    <name evidence="2" type="ORF">g.34674</name>
</gene>
<keyword evidence="1" id="KW-0732">Signal</keyword>
<sequence>MKYLIIGVICGFVIAEEVFNMGNYLGLVDENMMEILNEPFNKTRGRDLQFYMEDYYHTIKDLRKQMKKNVVGIDKSVDAYMAHNGPNFVDIRIQNYQTLQDTFKWNDNELEEFIMLRKNISDLWRVFKEEAVEFRKNVHRNP</sequence>
<evidence type="ECO:0000313" key="2">
    <source>
        <dbReference type="EMBL" id="JAS09054.1"/>
    </source>
</evidence>
<protein>
    <recommendedName>
        <fullName evidence="3">Prolyl 4-hydroxylase alpha-subunit N-terminal domain-containing protein</fullName>
    </recommendedName>
</protein>
<accession>A0A1B6C6M5</accession>
<evidence type="ECO:0008006" key="3">
    <source>
        <dbReference type="Google" id="ProtNLM"/>
    </source>
</evidence>
<name>A0A1B6C6M5_9HEMI</name>